<sequence>MTRLLVIASVCLLVALAGCSGVLPSNDATSTPTPSPTTDPDTNPDLTPSPTASSTPTPTSVPTATVSKNGSLTAQRTLSKTQVTTDSTITVTVEATFQSSINDATLADTIDGKGISEEDLSLTDPSGSFGVITSDPQPTVDLTWSEALNFGLGNDSVTITYELTIPEDTPVGTTITFDGTVTNSNSAETTTIDGDTQLEIVAASNTTSSSRTVTRENVPAKFLSETNGIETIR</sequence>
<feature type="region of interest" description="Disordered" evidence="1">
    <location>
        <begin position="23"/>
        <end position="72"/>
    </location>
</feature>
<protein>
    <submittedName>
        <fullName evidence="2">Uncharacterized protein</fullName>
    </submittedName>
</protein>
<dbReference type="EMBL" id="KT322178">
    <property type="protein sequence ID" value="AKY04331.1"/>
    <property type="molecule type" value="Genomic_DNA"/>
</dbReference>
<accession>A0A0K1YB46</accession>
<feature type="compositionally biased region" description="Low complexity" evidence="1">
    <location>
        <begin position="24"/>
        <end position="67"/>
    </location>
</feature>
<evidence type="ECO:0000313" key="2">
    <source>
        <dbReference type="EMBL" id="AKY04331.1"/>
    </source>
</evidence>
<evidence type="ECO:0000256" key="1">
    <source>
        <dbReference type="SAM" id="MobiDB-lite"/>
    </source>
</evidence>
<reference evidence="2" key="1">
    <citation type="journal article" date="2015" name="BMC Genomics">
        <title>Diversity of the cell-wall associated genomic island of the archaeon Haloquadratum walsbyi.</title>
        <authorList>
            <person name="Martin-Cuadrado A.B."/>
            <person name="Pasic L."/>
            <person name="Rodriguez-Valera F."/>
        </authorList>
    </citation>
    <scope>NUCLEOTIDE SEQUENCE</scope>
</reference>
<organism evidence="2">
    <name type="scientific">uncultured haloarchaeon</name>
    <dbReference type="NCBI Taxonomy" id="160804"/>
    <lineage>
        <taxon>Archaea</taxon>
        <taxon>Methanobacteriati</taxon>
        <taxon>Methanobacteriota</taxon>
        <taxon>Stenosarchaea group</taxon>
        <taxon>Halobacteria</taxon>
        <taxon>Halobacteriales</taxon>
        <taxon>Halobacteriaceae</taxon>
        <taxon>environmental samples</taxon>
    </lineage>
</organism>
<name>A0A0K1YB46_9EURY</name>
<proteinExistence type="predicted"/>
<dbReference type="PROSITE" id="PS51257">
    <property type="entry name" value="PROKAR_LIPOPROTEIN"/>
    <property type="match status" value="1"/>
</dbReference>
<dbReference type="AlphaFoldDB" id="A0A0K1YB46"/>